<dbReference type="AlphaFoldDB" id="A0A067QUX8"/>
<reference evidence="1 2" key="1">
    <citation type="journal article" date="2014" name="Nat. Commun.">
        <title>Molecular traces of alternative social organization in a termite genome.</title>
        <authorList>
            <person name="Terrapon N."/>
            <person name="Li C."/>
            <person name="Robertson H.M."/>
            <person name="Ji L."/>
            <person name="Meng X."/>
            <person name="Booth W."/>
            <person name="Chen Z."/>
            <person name="Childers C.P."/>
            <person name="Glastad K.M."/>
            <person name="Gokhale K."/>
            <person name="Gowin J."/>
            <person name="Gronenberg W."/>
            <person name="Hermansen R.A."/>
            <person name="Hu H."/>
            <person name="Hunt B.G."/>
            <person name="Huylmans A.K."/>
            <person name="Khalil S.M."/>
            <person name="Mitchell R.D."/>
            <person name="Munoz-Torres M.C."/>
            <person name="Mustard J.A."/>
            <person name="Pan H."/>
            <person name="Reese J.T."/>
            <person name="Scharf M.E."/>
            <person name="Sun F."/>
            <person name="Vogel H."/>
            <person name="Xiao J."/>
            <person name="Yang W."/>
            <person name="Yang Z."/>
            <person name="Yang Z."/>
            <person name="Zhou J."/>
            <person name="Zhu J."/>
            <person name="Brent C.S."/>
            <person name="Elsik C.G."/>
            <person name="Goodisman M.A."/>
            <person name="Liberles D.A."/>
            <person name="Roe R.M."/>
            <person name="Vargo E.L."/>
            <person name="Vilcinskas A."/>
            <person name="Wang J."/>
            <person name="Bornberg-Bauer E."/>
            <person name="Korb J."/>
            <person name="Zhang G."/>
            <person name="Liebig J."/>
        </authorList>
    </citation>
    <scope>NUCLEOTIDE SEQUENCE [LARGE SCALE GENOMIC DNA]</scope>
    <source>
        <tissue evidence="1">Whole organism</tissue>
    </source>
</reference>
<evidence type="ECO:0000313" key="1">
    <source>
        <dbReference type="EMBL" id="KDR13991.1"/>
    </source>
</evidence>
<name>A0A067QUX8_ZOONE</name>
<gene>
    <name evidence="1" type="ORF">L798_12164</name>
</gene>
<sequence length="188" mass="21804">MSTWFESGSGFSLVPSRRIPGQYLRTRQYHLLRNICLFAFLPWDFRTKILYASLVFYMCDKCPVNLILDLIAHNIGRGVQIVKPLRGCLVLCTSNSLFTSFVVFKHNVARRDRGQSWRVYNSTNSNIHSRKQARITIWPRMSKSYITTSRPYVLHVPQFADSCFANAANLRQLGNDRDNCEQGYVLWS</sequence>
<protein>
    <submittedName>
        <fullName evidence="1">Uncharacterized protein</fullName>
    </submittedName>
</protein>
<dbReference type="InParanoid" id="A0A067QUX8"/>
<dbReference type="Proteomes" id="UP000027135">
    <property type="component" value="Unassembled WGS sequence"/>
</dbReference>
<proteinExistence type="predicted"/>
<keyword evidence="2" id="KW-1185">Reference proteome</keyword>
<accession>A0A067QUX8</accession>
<evidence type="ECO:0000313" key="2">
    <source>
        <dbReference type="Proteomes" id="UP000027135"/>
    </source>
</evidence>
<dbReference type="EMBL" id="KK852907">
    <property type="protein sequence ID" value="KDR13991.1"/>
    <property type="molecule type" value="Genomic_DNA"/>
</dbReference>
<organism evidence="1 2">
    <name type="scientific">Zootermopsis nevadensis</name>
    <name type="common">Dampwood termite</name>
    <dbReference type="NCBI Taxonomy" id="136037"/>
    <lineage>
        <taxon>Eukaryota</taxon>
        <taxon>Metazoa</taxon>
        <taxon>Ecdysozoa</taxon>
        <taxon>Arthropoda</taxon>
        <taxon>Hexapoda</taxon>
        <taxon>Insecta</taxon>
        <taxon>Pterygota</taxon>
        <taxon>Neoptera</taxon>
        <taxon>Polyneoptera</taxon>
        <taxon>Dictyoptera</taxon>
        <taxon>Blattodea</taxon>
        <taxon>Blattoidea</taxon>
        <taxon>Termitoidae</taxon>
        <taxon>Termopsidae</taxon>
        <taxon>Zootermopsis</taxon>
    </lineage>
</organism>